<name>A0A518GPK0_9PLAN</name>
<accession>A0A518GPK0</accession>
<dbReference type="OrthoDB" id="254233at2"/>
<organism evidence="1 2">
    <name type="scientific">Planctopirus ephydatiae</name>
    <dbReference type="NCBI Taxonomy" id="2528019"/>
    <lineage>
        <taxon>Bacteria</taxon>
        <taxon>Pseudomonadati</taxon>
        <taxon>Planctomycetota</taxon>
        <taxon>Planctomycetia</taxon>
        <taxon>Planctomycetales</taxon>
        <taxon>Planctomycetaceae</taxon>
        <taxon>Planctopirus</taxon>
    </lineage>
</organism>
<dbReference type="AlphaFoldDB" id="A0A518GPK0"/>
<gene>
    <name evidence="1" type="ORF">Spb1_23980</name>
</gene>
<reference evidence="1 2" key="1">
    <citation type="submission" date="2019-02" db="EMBL/GenBank/DDBJ databases">
        <title>Deep-cultivation of Planctomycetes and their phenomic and genomic characterization uncovers novel biology.</title>
        <authorList>
            <person name="Wiegand S."/>
            <person name="Jogler M."/>
            <person name="Boedeker C."/>
            <person name="Pinto D."/>
            <person name="Vollmers J."/>
            <person name="Rivas-Marin E."/>
            <person name="Kohn T."/>
            <person name="Peeters S.H."/>
            <person name="Heuer A."/>
            <person name="Rast P."/>
            <person name="Oberbeckmann S."/>
            <person name="Bunk B."/>
            <person name="Jeske O."/>
            <person name="Meyerdierks A."/>
            <person name="Storesund J.E."/>
            <person name="Kallscheuer N."/>
            <person name="Luecker S."/>
            <person name="Lage O.M."/>
            <person name="Pohl T."/>
            <person name="Merkel B.J."/>
            <person name="Hornburger P."/>
            <person name="Mueller R.-W."/>
            <person name="Bruemmer F."/>
            <person name="Labrenz M."/>
            <person name="Spormann A.M."/>
            <person name="Op den Camp H."/>
            <person name="Overmann J."/>
            <person name="Amann R."/>
            <person name="Jetten M.S.M."/>
            <person name="Mascher T."/>
            <person name="Medema M.H."/>
            <person name="Devos D.P."/>
            <person name="Kaster A.-K."/>
            <person name="Ovreas L."/>
            <person name="Rohde M."/>
            <person name="Galperin M.Y."/>
            <person name="Jogler C."/>
        </authorList>
    </citation>
    <scope>NUCLEOTIDE SEQUENCE [LARGE SCALE GENOMIC DNA]</scope>
    <source>
        <strain evidence="1 2">Spb1</strain>
    </source>
</reference>
<dbReference type="Proteomes" id="UP000315349">
    <property type="component" value="Chromosome"/>
</dbReference>
<evidence type="ECO:0000313" key="2">
    <source>
        <dbReference type="Proteomes" id="UP000315349"/>
    </source>
</evidence>
<protein>
    <submittedName>
        <fullName evidence="1">Uncharacterized protein</fullName>
    </submittedName>
</protein>
<keyword evidence="2" id="KW-1185">Reference proteome</keyword>
<evidence type="ECO:0000313" key="1">
    <source>
        <dbReference type="EMBL" id="QDV30464.1"/>
    </source>
</evidence>
<dbReference type="RefSeq" id="WP_145299884.1">
    <property type="nucleotide sequence ID" value="NZ_CP036299.1"/>
</dbReference>
<dbReference type="EMBL" id="CP036299">
    <property type="protein sequence ID" value="QDV30464.1"/>
    <property type="molecule type" value="Genomic_DNA"/>
</dbReference>
<sequence>MYLGRYGDPKTNERYARLIAEIAAQKQRIQQTAPASSEFGKTTDLTIGELILAYLNFAENYYGKDSREPLGLKLALRSVNTLYGSALANDFGPKSLKAIRQHMISVEYPLAMGAPEMRNSLKPF</sequence>
<proteinExistence type="predicted"/>
<dbReference type="KEGG" id="peh:Spb1_23980"/>